<dbReference type="GO" id="GO:0018104">
    <property type="term" value="P:peptidoglycan-protein cross-linking"/>
    <property type="evidence" value="ECO:0007669"/>
    <property type="project" value="TreeGrafter"/>
</dbReference>
<feature type="active site" description="Nucleophile" evidence="9">
    <location>
        <position position="86"/>
    </location>
</feature>
<keyword evidence="4" id="KW-0808">Transferase</keyword>
<dbReference type="PANTHER" id="PTHR30582">
    <property type="entry name" value="L,D-TRANSPEPTIDASE"/>
    <property type="match status" value="1"/>
</dbReference>
<evidence type="ECO:0000256" key="7">
    <source>
        <dbReference type="ARBA" id="ARBA00022984"/>
    </source>
</evidence>
<evidence type="ECO:0000256" key="9">
    <source>
        <dbReference type="PROSITE-ProRule" id="PRU01373"/>
    </source>
</evidence>
<dbReference type="UniPathway" id="UPA00219"/>
<evidence type="ECO:0000256" key="1">
    <source>
        <dbReference type="ARBA" id="ARBA00004752"/>
    </source>
</evidence>
<keyword evidence="5" id="KW-0378">Hydrolase</keyword>
<dbReference type="GO" id="GO:0071972">
    <property type="term" value="F:peptidoglycan L,D-transpeptidase activity"/>
    <property type="evidence" value="ECO:0007669"/>
    <property type="project" value="TreeGrafter"/>
</dbReference>
<comment type="similarity">
    <text evidence="2">Belongs to the YkuD family.</text>
</comment>
<dbReference type="GO" id="GO:0016757">
    <property type="term" value="F:glycosyltransferase activity"/>
    <property type="evidence" value="ECO:0007669"/>
    <property type="project" value="UniProtKB-KW"/>
</dbReference>
<evidence type="ECO:0000256" key="4">
    <source>
        <dbReference type="ARBA" id="ARBA00022679"/>
    </source>
</evidence>
<organism evidence="11 12">
    <name type="scientific">Heyndrickxia shackletonii</name>
    <dbReference type="NCBI Taxonomy" id="157838"/>
    <lineage>
        <taxon>Bacteria</taxon>
        <taxon>Bacillati</taxon>
        <taxon>Bacillota</taxon>
        <taxon>Bacilli</taxon>
        <taxon>Bacillales</taxon>
        <taxon>Bacillaceae</taxon>
        <taxon>Heyndrickxia</taxon>
    </lineage>
</organism>
<dbReference type="InterPro" id="IPR050979">
    <property type="entry name" value="LD-transpeptidase"/>
</dbReference>
<evidence type="ECO:0000256" key="6">
    <source>
        <dbReference type="ARBA" id="ARBA00022960"/>
    </source>
</evidence>
<dbReference type="PANTHER" id="PTHR30582:SF24">
    <property type="entry name" value="L,D-TRANSPEPTIDASE ERFK_SRFK-RELATED"/>
    <property type="match status" value="1"/>
</dbReference>
<dbReference type="SUPFAM" id="SSF141523">
    <property type="entry name" value="L,D-transpeptidase catalytic domain-like"/>
    <property type="match status" value="1"/>
</dbReference>
<dbReference type="RefSeq" id="WP_055740094.1">
    <property type="nucleotide sequence ID" value="NZ_JAAIWL010000034.1"/>
</dbReference>
<dbReference type="STRING" id="157838.AN964_13035"/>
<feature type="domain" description="L,D-TPase catalytic" evidence="10">
    <location>
        <begin position="3"/>
        <end position="110"/>
    </location>
</feature>
<dbReference type="EMBL" id="LJJC01000004">
    <property type="protein sequence ID" value="KQL54324.1"/>
    <property type="molecule type" value="Genomic_DNA"/>
</dbReference>
<protein>
    <recommendedName>
        <fullName evidence="10">L,D-TPase catalytic domain-containing protein</fullName>
    </recommendedName>
</protein>
<keyword evidence="3" id="KW-0328">Glycosyltransferase</keyword>
<dbReference type="InterPro" id="IPR005490">
    <property type="entry name" value="LD_TPept_cat_dom"/>
</dbReference>
<gene>
    <name evidence="11" type="ORF">AN964_13035</name>
</gene>
<evidence type="ECO:0000313" key="11">
    <source>
        <dbReference type="EMBL" id="KQL54324.1"/>
    </source>
</evidence>
<dbReference type="OrthoDB" id="9787225at2"/>
<evidence type="ECO:0000256" key="3">
    <source>
        <dbReference type="ARBA" id="ARBA00022676"/>
    </source>
</evidence>
<comment type="caution">
    <text evidence="11">The sequence shown here is derived from an EMBL/GenBank/DDBJ whole genome shotgun (WGS) entry which is preliminary data.</text>
</comment>
<dbReference type="CDD" id="cd16913">
    <property type="entry name" value="YkuD_like"/>
    <property type="match status" value="1"/>
</dbReference>
<keyword evidence="7 9" id="KW-0573">Peptidoglycan synthesis</keyword>
<dbReference type="Gene3D" id="2.40.440.10">
    <property type="entry name" value="L,D-transpeptidase catalytic domain-like"/>
    <property type="match status" value="1"/>
</dbReference>
<dbReference type="GO" id="GO:0008360">
    <property type="term" value="P:regulation of cell shape"/>
    <property type="evidence" value="ECO:0007669"/>
    <property type="project" value="UniProtKB-UniRule"/>
</dbReference>
<keyword evidence="6 9" id="KW-0133">Cell shape</keyword>
<dbReference type="Proteomes" id="UP000051888">
    <property type="component" value="Unassembled WGS sequence"/>
</dbReference>
<dbReference type="AlphaFoldDB" id="A0A0Q3WYZ7"/>
<evidence type="ECO:0000256" key="2">
    <source>
        <dbReference type="ARBA" id="ARBA00005992"/>
    </source>
</evidence>
<evidence type="ECO:0000313" key="12">
    <source>
        <dbReference type="Proteomes" id="UP000051888"/>
    </source>
</evidence>
<feature type="active site" description="Proton donor/acceptor" evidence="9">
    <location>
        <position position="70"/>
    </location>
</feature>
<keyword evidence="12" id="KW-1185">Reference proteome</keyword>
<dbReference type="GO" id="GO:0005576">
    <property type="term" value="C:extracellular region"/>
    <property type="evidence" value="ECO:0007669"/>
    <property type="project" value="TreeGrafter"/>
</dbReference>
<evidence type="ECO:0000256" key="8">
    <source>
        <dbReference type="ARBA" id="ARBA00023316"/>
    </source>
</evidence>
<reference evidence="11 12" key="1">
    <citation type="submission" date="2015-09" db="EMBL/GenBank/DDBJ databases">
        <title>Genome sequencing project for genomic taxonomy and phylogenomics of Bacillus-like bacteria.</title>
        <authorList>
            <person name="Liu B."/>
            <person name="Wang J."/>
            <person name="Zhu Y."/>
            <person name="Liu G."/>
            <person name="Chen Q."/>
            <person name="Chen Z."/>
            <person name="Lan J."/>
            <person name="Che J."/>
            <person name="Ge C."/>
            <person name="Shi H."/>
            <person name="Pan Z."/>
            <person name="Liu X."/>
        </authorList>
    </citation>
    <scope>NUCLEOTIDE SEQUENCE [LARGE SCALE GENOMIC DNA]</scope>
    <source>
        <strain evidence="11 12">LMG 18435</strain>
    </source>
</reference>
<name>A0A0Q3WYZ7_9BACI</name>
<dbReference type="Pfam" id="PF03734">
    <property type="entry name" value="YkuD"/>
    <property type="match status" value="1"/>
</dbReference>
<proteinExistence type="inferred from homology"/>
<dbReference type="InterPro" id="IPR038063">
    <property type="entry name" value="Transpep_catalytic_dom"/>
</dbReference>
<keyword evidence="8 9" id="KW-0961">Cell wall biogenesis/degradation</keyword>
<dbReference type="GO" id="GO:0071555">
    <property type="term" value="P:cell wall organization"/>
    <property type="evidence" value="ECO:0007669"/>
    <property type="project" value="UniProtKB-UniRule"/>
</dbReference>
<dbReference type="PROSITE" id="PS52029">
    <property type="entry name" value="LD_TPASE"/>
    <property type="match status" value="1"/>
</dbReference>
<dbReference type="PATRIC" id="fig|157838.3.peg.2894"/>
<evidence type="ECO:0000256" key="5">
    <source>
        <dbReference type="ARBA" id="ARBA00022801"/>
    </source>
</evidence>
<sequence>MVLWIDVDTKKHRLTLYNASKVMKRYPVAIGKMLTPTPTGNYTVINKENNPGGPFGAFWMGLSKPHYGIHGTNNPASIGKNVSHGCIRMYNRDVLELAAIVPIGTNVYIHD</sequence>
<evidence type="ECO:0000259" key="10">
    <source>
        <dbReference type="PROSITE" id="PS52029"/>
    </source>
</evidence>
<comment type="pathway">
    <text evidence="1 9">Cell wall biogenesis; peptidoglycan biosynthesis.</text>
</comment>
<accession>A0A0Q3WYZ7</accession>